<dbReference type="PROSITE" id="PS00855">
    <property type="entry name" value="SPASE_II"/>
    <property type="match status" value="1"/>
</dbReference>
<keyword evidence="13" id="KW-1185">Reference proteome</keyword>
<feature type="transmembrane region" description="Helical" evidence="9">
    <location>
        <begin position="99"/>
        <end position="116"/>
    </location>
</feature>
<dbReference type="GO" id="GO:0004190">
    <property type="term" value="F:aspartic-type endopeptidase activity"/>
    <property type="evidence" value="ECO:0007669"/>
    <property type="project" value="UniProtKB-UniRule"/>
</dbReference>
<evidence type="ECO:0000256" key="7">
    <source>
        <dbReference type="ARBA" id="ARBA00022989"/>
    </source>
</evidence>
<evidence type="ECO:0000256" key="5">
    <source>
        <dbReference type="ARBA" id="ARBA00022750"/>
    </source>
</evidence>
<evidence type="ECO:0000256" key="9">
    <source>
        <dbReference type="HAMAP-Rule" id="MF_00161"/>
    </source>
</evidence>
<evidence type="ECO:0000256" key="1">
    <source>
        <dbReference type="ARBA" id="ARBA00006139"/>
    </source>
</evidence>
<keyword evidence="3 9" id="KW-0645">Protease</keyword>
<reference evidence="12 13" key="1">
    <citation type="submission" date="2016-03" db="EMBL/GenBank/DDBJ databases">
        <title>Complete genome sequence of Shewanella psychrophila WP2, a deep sea bacterium isolated from west Pacific sediment.</title>
        <authorList>
            <person name="Xu G."/>
            <person name="Jian H."/>
        </authorList>
    </citation>
    <scope>NUCLEOTIDE SEQUENCE [LARGE SCALE GENOMIC DNA]</scope>
    <source>
        <strain evidence="12 13">WP2</strain>
    </source>
</reference>
<accession>A0A1S6HPW9</accession>
<dbReference type="HAMAP" id="MF_00161">
    <property type="entry name" value="LspA"/>
    <property type="match status" value="1"/>
</dbReference>
<keyword evidence="4 9" id="KW-0812">Transmembrane</keyword>
<keyword evidence="6 9" id="KW-0378">Hydrolase</keyword>
<gene>
    <name evidence="9" type="primary">lspA</name>
    <name evidence="12" type="ORF">Sps_02385</name>
</gene>
<dbReference type="PANTHER" id="PTHR33695:SF1">
    <property type="entry name" value="LIPOPROTEIN SIGNAL PEPTIDASE"/>
    <property type="match status" value="1"/>
</dbReference>
<dbReference type="EC" id="3.4.23.36" evidence="9"/>
<feature type="active site" evidence="9">
    <location>
        <position position="123"/>
    </location>
</feature>
<evidence type="ECO:0000256" key="8">
    <source>
        <dbReference type="ARBA" id="ARBA00023136"/>
    </source>
</evidence>
<feature type="transmembrane region" description="Helical" evidence="9">
    <location>
        <begin position="12"/>
        <end position="31"/>
    </location>
</feature>
<evidence type="ECO:0000313" key="13">
    <source>
        <dbReference type="Proteomes" id="UP000189545"/>
    </source>
</evidence>
<comment type="catalytic activity">
    <reaction evidence="9 10">
        <text>Release of signal peptides from bacterial membrane prolipoproteins. Hydrolyzes -Xaa-Yaa-Zaa-|-(S,diacylglyceryl)Cys-, in which Xaa is hydrophobic (preferably Leu), and Yaa (Ala or Ser) and Zaa (Gly or Ala) have small, neutral side chains.</text>
        <dbReference type="EC" id="3.4.23.36"/>
    </reaction>
</comment>
<dbReference type="STRING" id="225848.Sps_02385"/>
<dbReference type="PANTHER" id="PTHR33695">
    <property type="entry name" value="LIPOPROTEIN SIGNAL PEPTIDASE"/>
    <property type="match status" value="1"/>
</dbReference>
<evidence type="ECO:0000256" key="11">
    <source>
        <dbReference type="RuleBase" id="RU004181"/>
    </source>
</evidence>
<proteinExistence type="inferred from homology"/>
<feature type="active site" evidence="9">
    <location>
        <position position="141"/>
    </location>
</feature>
<dbReference type="InterPro" id="IPR001872">
    <property type="entry name" value="Peptidase_A8"/>
</dbReference>
<dbReference type="AlphaFoldDB" id="A0A1S6HPW9"/>
<dbReference type="Pfam" id="PF01252">
    <property type="entry name" value="Peptidase_A8"/>
    <property type="match status" value="1"/>
</dbReference>
<dbReference type="UniPathway" id="UPA00665"/>
<evidence type="ECO:0000256" key="4">
    <source>
        <dbReference type="ARBA" id="ARBA00022692"/>
    </source>
</evidence>
<comment type="function">
    <text evidence="9 10">This protein specifically catalyzes the removal of signal peptides from prolipoproteins.</text>
</comment>
<comment type="subcellular location">
    <subcellularLocation>
        <location evidence="9">Cell membrane</location>
        <topology evidence="9">Multi-pass membrane protein</topology>
    </subcellularLocation>
</comment>
<evidence type="ECO:0000313" key="12">
    <source>
        <dbReference type="EMBL" id="AQS37539.1"/>
    </source>
</evidence>
<evidence type="ECO:0000256" key="3">
    <source>
        <dbReference type="ARBA" id="ARBA00022670"/>
    </source>
</evidence>
<dbReference type="KEGG" id="spsw:Sps_02385"/>
<protein>
    <recommendedName>
        <fullName evidence="9">Lipoprotein signal peptidase</fullName>
        <ecNumber evidence="9">3.4.23.36</ecNumber>
    </recommendedName>
    <alternativeName>
        <fullName evidence="9">Prolipoprotein signal peptidase</fullName>
    </alternativeName>
    <alternativeName>
        <fullName evidence="9">Signal peptidase II</fullName>
        <shortName evidence="9">SPase II</shortName>
    </alternativeName>
</protein>
<comment type="similarity">
    <text evidence="1 9 11">Belongs to the peptidase A8 family.</text>
</comment>
<evidence type="ECO:0000256" key="2">
    <source>
        <dbReference type="ARBA" id="ARBA00022475"/>
    </source>
</evidence>
<dbReference type="GO" id="GO:0006508">
    <property type="term" value="P:proteolysis"/>
    <property type="evidence" value="ECO:0007669"/>
    <property type="project" value="UniProtKB-KW"/>
</dbReference>
<dbReference type="PRINTS" id="PR00781">
    <property type="entry name" value="LIPOSIGPTASE"/>
</dbReference>
<feature type="transmembrane region" description="Helical" evidence="9">
    <location>
        <begin position="70"/>
        <end position="87"/>
    </location>
</feature>
<dbReference type="EMBL" id="CP014782">
    <property type="protein sequence ID" value="AQS37539.1"/>
    <property type="molecule type" value="Genomic_DNA"/>
</dbReference>
<name>A0A1S6HPW9_9GAMM</name>
<keyword evidence="8 9" id="KW-0472">Membrane</keyword>
<dbReference type="OrthoDB" id="9810259at2"/>
<organism evidence="12 13">
    <name type="scientific">Shewanella psychrophila</name>
    <dbReference type="NCBI Taxonomy" id="225848"/>
    <lineage>
        <taxon>Bacteria</taxon>
        <taxon>Pseudomonadati</taxon>
        <taxon>Pseudomonadota</taxon>
        <taxon>Gammaproteobacteria</taxon>
        <taxon>Alteromonadales</taxon>
        <taxon>Shewanellaceae</taxon>
        <taxon>Shewanella</taxon>
    </lineage>
</organism>
<dbReference type="NCBIfam" id="TIGR00077">
    <property type="entry name" value="lspA"/>
    <property type="match status" value="1"/>
</dbReference>
<dbReference type="GO" id="GO:0005886">
    <property type="term" value="C:plasma membrane"/>
    <property type="evidence" value="ECO:0007669"/>
    <property type="project" value="UniProtKB-SubCell"/>
</dbReference>
<keyword evidence="2 9" id="KW-1003">Cell membrane</keyword>
<dbReference type="RefSeq" id="WP_077752694.1">
    <property type="nucleotide sequence ID" value="NZ_CP014782.1"/>
</dbReference>
<evidence type="ECO:0000256" key="6">
    <source>
        <dbReference type="ARBA" id="ARBA00022801"/>
    </source>
</evidence>
<keyword evidence="7 9" id="KW-1133">Transmembrane helix</keyword>
<sequence>MPINWKESGLRWYWVVVLIFIVDQVSKQWVLANFDLYESVKLLPIFNFTYVRNYGAAFSFLSDAGGWQKWLFTFIAVGFSALLTFWLRKQPTKMWRLNLAYTLVIGGALGNLIDRLQHGYVVDFLDFYWNKSHFPAFNIADSAICVGAALIIIDSFISDRLEKQKKAQDEKSAAKE</sequence>
<evidence type="ECO:0000256" key="10">
    <source>
        <dbReference type="RuleBase" id="RU000594"/>
    </source>
</evidence>
<dbReference type="Proteomes" id="UP000189545">
    <property type="component" value="Chromosome"/>
</dbReference>
<comment type="pathway">
    <text evidence="9">Protein modification; lipoprotein biosynthesis (signal peptide cleavage).</text>
</comment>
<keyword evidence="5 9" id="KW-0064">Aspartyl protease</keyword>
<feature type="transmembrane region" description="Helical" evidence="9">
    <location>
        <begin position="136"/>
        <end position="157"/>
    </location>
</feature>